<feature type="transmembrane region" description="Helical" evidence="7">
    <location>
        <begin position="134"/>
        <end position="161"/>
    </location>
</feature>
<name>A0A556B1J8_9BURK</name>
<dbReference type="GO" id="GO:0055085">
    <property type="term" value="P:transmembrane transport"/>
    <property type="evidence" value="ECO:0007669"/>
    <property type="project" value="InterPro"/>
</dbReference>
<dbReference type="GO" id="GO:0005886">
    <property type="term" value="C:plasma membrane"/>
    <property type="evidence" value="ECO:0007669"/>
    <property type="project" value="UniProtKB-SubCell"/>
</dbReference>
<sequence length="291" mass="31533">MARAFGRPFRGLAPLLRSPSALIGLAIIIGFVALALFAPLIAPHGPFDVAYRADGAVTRLAPPSAEHWFGTTNQGMDVYSQLVWGTRVALIVGVVSALGSVIIGTLVGLFAGYFGGWTDEILMRVTDVAYGIPFLPFAMVVIAMLRPSLALVVALVIFFLWRTTARVIRAQVLTLKERPFVWAARAAGASHLGVLFRHIAPNALPLSFLYMAMGVQSAVMLEAALSFLGFGDPQVQSWGVMLNAAFQAGAMRSAWWWVVPPGLSLSLFVMAIFMVTRAYEEIVNPRLRTSR</sequence>
<dbReference type="PROSITE" id="PS50928">
    <property type="entry name" value="ABC_TM1"/>
    <property type="match status" value="1"/>
</dbReference>
<comment type="caution">
    <text evidence="9">The sequence shown here is derived from an EMBL/GenBank/DDBJ whole genome shotgun (WGS) entry which is preliminary data.</text>
</comment>
<dbReference type="AlphaFoldDB" id="A0A556B1J8"/>
<evidence type="ECO:0000256" key="2">
    <source>
        <dbReference type="ARBA" id="ARBA00022448"/>
    </source>
</evidence>
<evidence type="ECO:0000313" key="10">
    <source>
        <dbReference type="Proteomes" id="UP000318405"/>
    </source>
</evidence>
<keyword evidence="5 7" id="KW-1133">Transmembrane helix</keyword>
<dbReference type="PANTHER" id="PTHR43386:SF1">
    <property type="entry name" value="D,D-DIPEPTIDE TRANSPORT SYSTEM PERMEASE PROTEIN DDPC-RELATED"/>
    <property type="match status" value="1"/>
</dbReference>
<evidence type="ECO:0000256" key="3">
    <source>
        <dbReference type="ARBA" id="ARBA00022475"/>
    </source>
</evidence>
<dbReference type="CDD" id="cd06261">
    <property type="entry name" value="TM_PBP2"/>
    <property type="match status" value="1"/>
</dbReference>
<protein>
    <submittedName>
        <fullName evidence="9">ABC transporter permease</fullName>
    </submittedName>
</protein>
<feature type="transmembrane region" description="Helical" evidence="7">
    <location>
        <begin position="263"/>
        <end position="279"/>
    </location>
</feature>
<feature type="transmembrane region" description="Helical" evidence="7">
    <location>
        <begin position="206"/>
        <end position="228"/>
    </location>
</feature>
<comment type="similarity">
    <text evidence="7">Belongs to the binding-protein-dependent transport system permease family.</text>
</comment>
<keyword evidence="6 7" id="KW-0472">Membrane</keyword>
<proteinExistence type="inferred from homology"/>
<evidence type="ECO:0000256" key="5">
    <source>
        <dbReference type="ARBA" id="ARBA00022989"/>
    </source>
</evidence>
<evidence type="ECO:0000256" key="6">
    <source>
        <dbReference type="ARBA" id="ARBA00023136"/>
    </source>
</evidence>
<dbReference type="Pfam" id="PF00528">
    <property type="entry name" value="BPD_transp_1"/>
    <property type="match status" value="1"/>
</dbReference>
<reference evidence="9 10" key="1">
    <citation type="submission" date="2019-07" db="EMBL/GenBank/DDBJ databases">
        <title>Qingshengfaniella alkalisoli gen. nov., sp. nov., isolated from saline soil.</title>
        <authorList>
            <person name="Xu L."/>
            <person name="Huang X.-X."/>
            <person name="Sun J.-Q."/>
        </authorList>
    </citation>
    <scope>NUCLEOTIDE SEQUENCE [LARGE SCALE GENOMIC DNA]</scope>
    <source>
        <strain evidence="9 10">DSM 27279</strain>
    </source>
</reference>
<accession>A0A556B1J8</accession>
<feature type="domain" description="ABC transmembrane type-1" evidence="8">
    <location>
        <begin position="86"/>
        <end position="276"/>
    </location>
</feature>
<dbReference type="InterPro" id="IPR050366">
    <property type="entry name" value="BP-dependent_transpt_permease"/>
</dbReference>
<dbReference type="Pfam" id="PF12911">
    <property type="entry name" value="OppC_N"/>
    <property type="match status" value="1"/>
</dbReference>
<organism evidence="9 10">
    <name type="scientific">Verticiella sediminum</name>
    <dbReference type="NCBI Taxonomy" id="1247510"/>
    <lineage>
        <taxon>Bacteria</taxon>
        <taxon>Pseudomonadati</taxon>
        <taxon>Pseudomonadota</taxon>
        <taxon>Betaproteobacteria</taxon>
        <taxon>Burkholderiales</taxon>
        <taxon>Alcaligenaceae</taxon>
        <taxon>Verticiella</taxon>
    </lineage>
</organism>
<evidence type="ECO:0000256" key="7">
    <source>
        <dbReference type="RuleBase" id="RU363032"/>
    </source>
</evidence>
<dbReference type="PANTHER" id="PTHR43386">
    <property type="entry name" value="OLIGOPEPTIDE TRANSPORT SYSTEM PERMEASE PROTEIN APPC"/>
    <property type="match status" value="1"/>
</dbReference>
<dbReference type="EMBL" id="VLTJ01000002">
    <property type="protein sequence ID" value="TSH99042.1"/>
    <property type="molecule type" value="Genomic_DNA"/>
</dbReference>
<gene>
    <name evidence="9" type="ORF">FOZ76_00695</name>
</gene>
<dbReference type="Gene3D" id="1.10.3720.10">
    <property type="entry name" value="MetI-like"/>
    <property type="match status" value="1"/>
</dbReference>
<dbReference type="InterPro" id="IPR025966">
    <property type="entry name" value="OppC_N"/>
</dbReference>
<feature type="transmembrane region" description="Helical" evidence="7">
    <location>
        <begin position="20"/>
        <end position="42"/>
    </location>
</feature>
<dbReference type="Proteomes" id="UP000318405">
    <property type="component" value="Unassembled WGS sequence"/>
</dbReference>
<dbReference type="SUPFAM" id="SSF161098">
    <property type="entry name" value="MetI-like"/>
    <property type="match status" value="1"/>
</dbReference>
<keyword evidence="2 7" id="KW-0813">Transport</keyword>
<dbReference type="OrthoDB" id="9783218at2"/>
<evidence type="ECO:0000313" key="9">
    <source>
        <dbReference type="EMBL" id="TSH99042.1"/>
    </source>
</evidence>
<comment type="subcellular location">
    <subcellularLocation>
        <location evidence="1 7">Cell membrane</location>
        <topology evidence="1 7">Multi-pass membrane protein</topology>
    </subcellularLocation>
</comment>
<dbReference type="InterPro" id="IPR035906">
    <property type="entry name" value="MetI-like_sf"/>
</dbReference>
<evidence type="ECO:0000259" key="8">
    <source>
        <dbReference type="PROSITE" id="PS50928"/>
    </source>
</evidence>
<feature type="transmembrane region" description="Helical" evidence="7">
    <location>
        <begin position="88"/>
        <end position="114"/>
    </location>
</feature>
<evidence type="ECO:0000256" key="4">
    <source>
        <dbReference type="ARBA" id="ARBA00022692"/>
    </source>
</evidence>
<evidence type="ECO:0000256" key="1">
    <source>
        <dbReference type="ARBA" id="ARBA00004651"/>
    </source>
</evidence>
<dbReference type="InterPro" id="IPR000515">
    <property type="entry name" value="MetI-like"/>
</dbReference>
<keyword evidence="4 7" id="KW-0812">Transmembrane</keyword>
<keyword evidence="10" id="KW-1185">Reference proteome</keyword>
<keyword evidence="3" id="KW-1003">Cell membrane</keyword>